<dbReference type="GO" id="GO:0009294">
    <property type="term" value="P:DNA-mediated transformation"/>
    <property type="evidence" value="ECO:0007669"/>
    <property type="project" value="InterPro"/>
</dbReference>
<dbReference type="Pfam" id="PF02481">
    <property type="entry name" value="DNA_processg_A"/>
    <property type="match status" value="1"/>
</dbReference>
<dbReference type="InterPro" id="IPR057666">
    <property type="entry name" value="DrpA_SLOG"/>
</dbReference>
<dbReference type="EMBL" id="CP003155">
    <property type="protein sequence ID" value="AEV28436.1"/>
    <property type="molecule type" value="Genomic_DNA"/>
</dbReference>
<dbReference type="PANTHER" id="PTHR43022:SF1">
    <property type="entry name" value="PROTEIN SMF"/>
    <property type="match status" value="1"/>
</dbReference>
<dbReference type="Gene3D" id="3.40.50.450">
    <property type="match status" value="1"/>
</dbReference>
<dbReference type="AlphaFoldDB" id="G8QXD5"/>
<dbReference type="PANTHER" id="PTHR43022">
    <property type="entry name" value="PROTEIN SMF"/>
    <property type="match status" value="1"/>
</dbReference>
<evidence type="ECO:0000313" key="4">
    <source>
        <dbReference type="Proteomes" id="UP000005632"/>
    </source>
</evidence>
<dbReference type="OrthoDB" id="9785707at2"/>
<evidence type="ECO:0000259" key="2">
    <source>
        <dbReference type="Pfam" id="PF02481"/>
    </source>
</evidence>
<organism evidence="3 4">
    <name type="scientific">Sphaerochaeta pleomorpha (strain ATCC BAA-1885 / DSM 22778 / Grapes)</name>
    <dbReference type="NCBI Taxonomy" id="158190"/>
    <lineage>
        <taxon>Bacteria</taxon>
        <taxon>Pseudomonadati</taxon>
        <taxon>Spirochaetota</taxon>
        <taxon>Spirochaetia</taxon>
        <taxon>Spirochaetales</taxon>
        <taxon>Sphaerochaetaceae</taxon>
        <taxon>Sphaerochaeta</taxon>
    </lineage>
</organism>
<feature type="domain" description="Smf/DprA SLOG" evidence="2">
    <location>
        <begin position="59"/>
        <end position="259"/>
    </location>
</feature>
<accession>G8QXD5</accession>
<dbReference type="KEGG" id="sgp:SpiGrapes_0587"/>
<dbReference type="HOGENOM" id="CLU_943033_0_0_12"/>
<dbReference type="InterPro" id="IPR003488">
    <property type="entry name" value="DprA"/>
</dbReference>
<gene>
    <name evidence="3" type="ordered locus">SpiGrapes_0587</name>
</gene>
<sequence>MKLSVLLALSMLPLQSREMLALAYQGPDFNDLQSKYPNLNLRSRVDRFRLFLAHSDTKVVFLGMDGYPSLPGGEDNPPFRLCYQGFLPNEGENLVSVCGTRYPDTLGTEASYAFSLEAGLNMTHVVTSHSRGIDKAALYGARESGLPAYVCCDCGLSTRRITENRLLAGCNLISPFEPDDTASRWRCLSRNYLTCAFSPALVVFQAPAKSGALACSSLALDIGREVFVHETGLRKVEVNEGTLRLANEGCPPIGGYPDVAKEMGFGQDRSLVPCKESNALYRYGNTCYSLKHETE</sequence>
<reference evidence="3 4" key="1">
    <citation type="submission" date="2011-11" db="EMBL/GenBank/DDBJ databases">
        <title>Complete sequence of Spirochaeta sp. grapes.</title>
        <authorList>
            <consortium name="US DOE Joint Genome Institute"/>
            <person name="Lucas S."/>
            <person name="Han J."/>
            <person name="Lapidus A."/>
            <person name="Cheng J.-F."/>
            <person name="Goodwin L."/>
            <person name="Pitluck S."/>
            <person name="Peters L."/>
            <person name="Ovchinnikova G."/>
            <person name="Munk A.C."/>
            <person name="Detter J.C."/>
            <person name="Han C."/>
            <person name="Tapia R."/>
            <person name="Land M."/>
            <person name="Hauser L."/>
            <person name="Kyrpides N."/>
            <person name="Ivanova N."/>
            <person name="Pagani I."/>
            <person name="Ritalahtilisa K."/>
            <person name="Loeffler F."/>
            <person name="Woyke T."/>
        </authorList>
    </citation>
    <scope>NUCLEOTIDE SEQUENCE [LARGE SCALE GENOMIC DNA]</scope>
    <source>
        <strain evidence="4">ATCC BAA-1885 / DSM 22778 / Grapes</strain>
    </source>
</reference>
<evidence type="ECO:0000313" key="3">
    <source>
        <dbReference type="EMBL" id="AEV28436.1"/>
    </source>
</evidence>
<dbReference type="STRING" id="158190.SpiGrapes_0587"/>
<proteinExistence type="inferred from homology"/>
<dbReference type="RefSeq" id="WP_014269285.1">
    <property type="nucleotide sequence ID" value="NC_016633.1"/>
</dbReference>
<evidence type="ECO:0000256" key="1">
    <source>
        <dbReference type="ARBA" id="ARBA00006525"/>
    </source>
</evidence>
<name>G8QXD5_SPHPG</name>
<dbReference type="SUPFAM" id="SSF102405">
    <property type="entry name" value="MCP/YpsA-like"/>
    <property type="match status" value="1"/>
</dbReference>
<dbReference type="Proteomes" id="UP000005632">
    <property type="component" value="Chromosome"/>
</dbReference>
<keyword evidence="4" id="KW-1185">Reference proteome</keyword>
<dbReference type="eggNOG" id="COG0758">
    <property type="taxonomic scope" value="Bacteria"/>
</dbReference>
<protein>
    <submittedName>
        <fullName evidence="3">Putative Rossmann fold nucleotide-binding protein involved in DNA uptake</fullName>
    </submittedName>
</protein>
<comment type="similarity">
    <text evidence="1">Belongs to the DprA/Smf family.</text>
</comment>